<feature type="transmembrane region" description="Helical" evidence="7">
    <location>
        <begin position="349"/>
        <end position="371"/>
    </location>
</feature>
<comment type="similarity">
    <text evidence="2">Belongs to the nucleobase:cation symporter-2 (NCS2) (TC 2.A.40) family.</text>
</comment>
<comment type="subcellular location">
    <subcellularLocation>
        <location evidence="1">Membrane</location>
        <topology evidence="1">Multi-pass membrane protein</topology>
    </subcellularLocation>
</comment>
<dbReference type="Proteomes" id="UP000076405">
    <property type="component" value="Chromosome"/>
</dbReference>
<feature type="transmembrane region" description="Helical" evidence="7">
    <location>
        <begin position="52"/>
        <end position="68"/>
    </location>
</feature>
<feature type="transmembrane region" description="Helical" evidence="7">
    <location>
        <begin position="167"/>
        <end position="187"/>
    </location>
</feature>
<feature type="transmembrane region" description="Helical" evidence="7">
    <location>
        <begin position="405"/>
        <end position="423"/>
    </location>
</feature>
<dbReference type="PANTHER" id="PTHR42810">
    <property type="entry name" value="PURINE PERMEASE C1399.01C-RELATED"/>
    <property type="match status" value="1"/>
</dbReference>
<gene>
    <name evidence="8" type="ORF">ADU70_0534</name>
</gene>
<reference evidence="8 9" key="1">
    <citation type="journal article" date="2016" name="PLoS ONE">
        <title>The Identification of Novel Diagnostic Marker Genes for the Detection of Beer Spoiling Pediococcus damnosus Strains Using the BlAst Diagnostic Gene findEr.</title>
        <authorList>
            <person name="Behr J."/>
            <person name="Geissler A.J."/>
            <person name="Schmid J."/>
            <person name="Zehe A."/>
            <person name="Vogel R.F."/>
        </authorList>
    </citation>
    <scope>NUCLEOTIDE SEQUENCE [LARGE SCALE GENOMIC DNA]</scope>
    <source>
        <strain evidence="8 9">TMW 2.1533</strain>
    </source>
</reference>
<feature type="transmembrane region" description="Helical" evidence="7">
    <location>
        <begin position="233"/>
        <end position="254"/>
    </location>
</feature>
<dbReference type="GO" id="GO:0042907">
    <property type="term" value="F:xanthine transmembrane transporter activity"/>
    <property type="evidence" value="ECO:0007669"/>
    <property type="project" value="TreeGrafter"/>
</dbReference>
<dbReference type="Pfam" id="PF00860">
    <property type="entry name" value="Xan_ur_permease"/>
    <property type="match status" value="1"/>
</dbReference>
<evidence type="ECO:0000256" key="1">
    <source>
        <dbReference type="ARBA" id="ARBA00004141"/>
    </source>
</evidence>
<dbReference type="NCBIfam" id="TIGR00801">
    <property type="entry name" value="ncs2"/>
    <property type="match status" value="1"/>
</dbReference>
<accession>A0AAC9B0K0</accession>
<evidence type="ECO:0000256" key="5">
    <source>
        <dbReference type="ARBA" id="ARBA00022989"/>
    </source>
</evidence>
<dbReference type="PROSITE" id="PS01116">
    <property type="entry name" value="XANTH_URACIL_PERMASE"/>
    <property type="match status" value="1"/>
</dbReference>
<dbReference type="GO" id="GO:0005886">
    <property type="term" value="C:plasma membrane"/>
    <property type="evidence" value="ECO:0007669"/>
    <property type="project" value="UniProtKB-ARBA"/>
</dbReference>
<evidence type="ECO:0000256" key="2">
    <source>
        <dbReference type="ARBA" id="ARBA00008821"/>
    </source>
</evidence>
<keyword evidence="3" id="KW-0813">Transport</keyword>
<name>A0AAC9B0K0_9LACO</name>
<keyword evidence="4 7" id="KW-0812">Transmembrane</keyword>
<dbReference type="GeneID" id="57277354"/>
<keyword evidence="6 7" id="KW-0472">Membrane</keyword>
<dbReference type="InterPro" id="IPR006043">
    <property type="entry name" value="NCS2"/>
</dbReference>
<evidence type="ECO:0000256" key="7">
    <source>
        <dbReference type="SAM" id="Phobius"/>
    </source>
</evidence>
<keyword evidence="5 7" id="KW-1133">Transmembrane helix</keyword>
<dbReference type="InterPro" id="IPR006042">
    <property type="entry name" value="Xan_ur_permease"/>
</dbReference>
<evidence type="ECO:0000256" key="3">
    <source>
        <dbReference type="ARBA" id="ARBA00022448"/>
    </source>
</evidence>
<proteinExistence type="inferred from homology"/>
<organism evidence="8 9">
    <name type="scientific">Pediococcus damnosus</name>
    <dbReference type="NCBI Taxonomy" id="51663"/>
    <lineage>
        <taxon>Bacteria</taxon>
        <taxon>Bacillati</taxon>
        <taxon>Bacillota</taxon>
        <taxon>Bacilli</taxon>
        <taxon>Lactobacillales</taxon>
        <taxon>Lactobacillaceae</taxon>
        <taxon>Pediococcus</taxon>
    </lineage>
</organism>
<feature type="transmembrane region" description="Helical" evidence="7">
    <location>
        <begin position="383"/>
        <end position="399"/>
    </location>
</feature>
<evidence type="ECO:0000313" key="8">
    <source>
        <dbReference type="EMBL" id="AMV62034.1"/>
    </source>
</evidence>
<evidence type="ECO:0000256" key="6">
    <source>
        <dbReference type="ARBA" id="ARBA00023136"/>
    </source>
</evidence>
<dbReference type="EMBL" id="CP012275">
    <property type="protein sequence ID" value="AMV62034.1"/>
    <property type="molecule type" value="Genomic_DNA"/>
</dbReference>
<dbReference type="AlphaFoldDB" id="A0AAC9B0K0"/>
<feature type="transmembrane region" description="Helical" evidence="7">
    <location>
        <begin position="194"/>
        <end position="213"/>
    </location>
</feature>
<feature type="transmembrane region" description="Helical" evidence="7">
    <location>
        <begin position="99"/>
        <end position="121"/>
    </location>
</feature>
<evidence type="ECO:0000313" key="9">
    <source>
        <dbReference type="Proteomes" id="UP000076405"/>
    </source>
</evidence>
<sequence>MAKEKEFHNDDVVLDIHDRPTLGHWIGLSIQHLFAMFGSTVLVPILVGLNPGIALFSSGVGTLIYILITKGKIPAYMGSSFSFIVPMVALMKTTGYPGIAQGTVAVGLVYLTVALIVTFVGSDWINKILPPIVVGPIVMVIGLSLAGTAATDATMRTLASGKTTYDWRYFAVALITLLVTIGFNMYLKGFVSLIPILLGIVVGYLVATLMGIVDFSGVLAAPWFSLPKFQIPFVTYHFHFYWGAILSLAPIAFVTMTEHTGHIMVLNKLTKRNFFVDPGLNHTLAGDGTASIIAGLVGGPPVTSYGENIGVLAITKVHSVYVLAGAGMFAIIFSFIGKLSALIQSIPSPVIGGISFLLFGTIASNGLRVLIDEKIDFNIKRNLMIASSILVIGIGNAYLQIGQYQFSGLAVATVLGIALNLVLPQKAASEREFEENRSKKKNRI</sequence>
<feature type="transmembrane region" description="Helical" evidence="7">
    <location>
        <begin position="128"/>
        <end position="147"/>
    </location>
</feature>
<evidence type="ECO:0000256" key="4">
    <source>
        <dbReference type="ARBA" id="ARBA00022692"/>
    </source>
</evidence>
<dbReference type="RefSeq" id="WP_056986620.1">
    <property type="nucleotide sequence ID" value="NZ_BAAAXI010000061.1"/>
</dbReference>
<dbReference type="PANTHER" id="PTHR42810:SF2">
    <property type="entry name" value="PURINE PERMEASE C1399.01C-RELATED"/>
    <property type="match status" value="1"/>
</dbReference>
<protein>
    <submittedName>
        <fullName evidence="8">Uracil permease</fullName>
    </submittedName>
</protein>
<feature type="transmembrane region" description="Helical" evidence="7">
    <location>
        <begin position="320"/>
        <end position="343"/>
    </location>
</feature>